<dbReference type="Proteomes" id="UP000092884">
    <property type="component" value="Chromosome"/>
</dbReference>
<dbReference type="AlphaFoldDB" id="A0A1B1U4X9"/>
<sequence>MNKVVAFLGEIANIMYVGGILSHIVIGAMCSGESVECVFDSDDTSNARACKTICRSRGVEP</sequence>
<protein>
    <submittedName>
        <fullName evidence="1">Uncharacterized protein</fullName>
    </submittedName>
</protein>
<evidence type="ECO:0000313" key="2">
    <source>
        <dbReference type="Proteomes" id="UP000092884"/>
    </source>
</evidence>
<keyword evidence="2" id="KW-1185">Reference proteome</keyword>
<dbReference type="EMBL" id="CP016503">
    <property type="protein sequence ID" value="ANV97745.1"/>
    <property type="molecule type" value="Genomic_DNA"/>
</dbReference>
<name>A0A1B1U4X9_9HELI</name>
<organism evidence="1 2">
    <name type="scientific">Helicobacter enhydrae</name>
    <dbReference type="NCBI Taxonomy" id="222136"/>
    <lineage>
        <taxon>Bacteria</taxon>
        <taxon>Pseudomonadati</taxon>
        <taxon>Campylobacterota</taxon>
        <taxon>Epsilonproteobacteria</taxon>
        <taxon>Campylobacterales</taxon>
        <taxon>Helicobacteraceae</taxon>
        <taxon>Helicobacter</taxon>
    </lineage>
</organism>
<proteinExistence type="predicted"/>
<accession>A0A1B1U4X9</accession>
<dbReference type="KEGG" id="het:BBW65_02510"/>
<gene>
    <name evidence="1" type="ORF">BBW65_02510</name>
</gene>
<dbReference type="RefSeq" id="WP_066339249.1">
    <property type="nucleotide sequence ID" value="NZ_CP016503.1"/>
</dbReference>
<evidence type="ECO:0000313" key="1">
    <source>
        <dbReference type="EMBL" id="ANV97745.1"/>
    </source>
</evidence>
<reference evidence="2" key="1">
    <citation type="submission" date="2016-07" db="EMBL/GenBank/DDBJ databases">
        <authorList>
            <person name="Florea S."/>
            <person name="Webb J.S."/>
            <person name="Jaromczyk J."/>
            <person name="Schardl C.L."/>
        </authorList>
    </citation>
    <scope>NUCLEOTIDE SEQUENCE [LARGE SCALE GENOMIC DNA]</scope>
    <source>
        <strain evidence="2">MIT 01-6242</strain>
    </source>
</reference>